<evidence type="ECO:0000256" key="1">
    <source>
        <dbReference type="ARBA" id="ARBA00004123"/>
    </source>
</evidence>
<keyword evidence="7" id="KW-1185">Reference proteome</keyword>
<keyword evidence="5" id="KW-0539">Nucleus</keyword>
<evidence type="ECO:0008006" key="8">
    <source>
        <dbReference type="Google" id="ProtNLM"/>
    </source>
</evidence>
<organism evidence="6 7">
    <name type="scientific">Clonostachys byssicola</name>
    <dbReference type="NCBI Taxonomy" id="160290"/>
    <lineage>
        <taxon>Eukaryota</taxon>
        <taxon>Fungi</taxon>
        <taxon>Dikarya</taxon>
        <taxon>Ascomycota</taxon>
        <taxon>Pezizomycotina</taxon>
        <taxon>Sordariomycetes</taxon>
        <taxon>Hypocreomycetidae</taxon>
        <taxon>Hypocreales</taxon>
        <taxon>Bionectriaceae</taxon>
        <taxon>Clonostachys</taxon>
    </lineage>
</organism>
<dbReference type="GO" id="GO:0046872">
    <property type="term" value="F:metal ion binding"/>
    <property type="evidence" value="ECO:0007669"/>
    <property type="project" value="UniProtKB-KW"/>
</dbReference>
<keyword evidence="4" id="KW-0804">Transcription</keyword>
<accession>A0A9N9UDZ7</accession>
<dbReference type="CDD" id="cd12148">
    <property type="entry name" value="fungal_TF_MHR"/>
    <property type="match status" value="1"/>
</dbReference>
<dbReference type="GO" id="GO:0000981">
    <property type="term" value="F:DNA-binding transcription factor activity, RNA polymerase II-specific"/>
    <property type="evidence" value="ECO:0007669"/>
    <property type="project" value="InterPro"/>
</dbReference>
<evidence type="ECO:0000256" key="3">
    <source>
        <dbReference type="ARBA" id="ARBA00023015"/>
    </source>
</evidence>
<name>A0A9N9UDZ7_9HYPO</name>
<keyword evidence="2" id="KW-0479">Metal-binding</keyword>
<dbReference type="EMBL" id="CABFNO020001372">
    <property type="protein sequence ID" value="CAG9983810.1"/>
    <property type="molecule type" value="Genomic_DNA"/>
</dbReference>
<comment type="subcellular location">
    <subcellularLocation>
        <location evidence="1">Nucleus</location>
    </subcellularLocation>
</comment>
<evidence type="ECO:0000313" key="6">
    <source>
        <dbReference type="EMBL" id="CAG9983810.1"/>
    </source>
</evidence>
<evidence type="ECO:0000256" key="4">
    <source>
        <dbReference type="ARBA" id="ARBA00023163"/>
    </source>
</evidence>
<proteinExistence type="predicted"/>
<reference evidence="6 7" key="2">
    <citation type="submission" date="2021-10" db="EMBL/GenBank/DDBJ databases">
        <authorList>
            <person name="Piombo E."/>
        </authorList>
    </citation>
    <scope>NUCLEOTIDE SEQUENCE [LARGE SCALE GENOMIC DNA]</scope>
</reference>
<evidence type="ECO:0000256" key="2">
    <source>
        <dbReference type="ARBA" id="ARBA00022723"/>
    </source>
</evidence>
<dbReference type="Proteomes" id="UP000754883">
    <property type="component" value="Unassembled WGS sequence"/>
</dbReference>
<dbReference type="OrthoDB" id="3522308at2759"/>
<keyword evidence="3" id="KW-0805">Transcription regulation</keyword>
<dbReference type="PANTHER" id="PTHR47338">
    <property type="entry name" value="ZN(II)2CYS6 TRANSCRIPTION FACTOR (EUROFUNG)-RELATED"/>
    <property type="match status" value="1"/>
</dbReference>
<sequence length="492" mass="54922">MRQNTTHLFTVRQVSGMVWKQYYTPRLVVDHFCRSRKLLRCDYSANASLLAFSPQQFCPTLKTQEVCIWYLSSHSRIPLIQAVSEAAFGGTGAECLSTVTQLVCELFLDSGSGVEEVVRRYYANIHPWFPIIQEDLHYFLSSTITSLGNHGHLLLSMYLASHPLCEHVSEVAHNPLYLTTKQMFLAMQTSSIGSIRLLESGLLIAVYEFGHGLTEKAHHTASSCLAIYRNLVETQFGREPSSTEDLAEIRTCWQAIVLLDRLINFSKTINAITTTQTLFQKDSILWESIYNSSILPASTTKYQVQGTLLDMEMAASNFSMLYRVSVLLGDIFEHVAQVTAGRKPSTLYKDLEKEISLITCNMIEEAGTASIKFCEASPSLLETTQRMVLDMNRTASCILEIKDASAMSLMGIYCVCSAGVLLVLASQRVDQISLADSDMATIRSNLEALNRRWGIGGNFPMRASLLTFFGTKISLATYLQCLREDPDFDGSC</sequence>
<protein>
    <recommendedName>
        <fullName evidence="8">Transcription factor domain-containing protein</fullName>
    </recommendedName>
</protein>
<dbReference type="AlphaFoldDB" id="A0A9N9UDZ7"/>
<comment type="caution">
    <text evidence="6">The sequence shown here is derived from an EMBL/GenBank/DDBJ whole genome shotgun (WGS) entry which is preliminary data.</text>
</comment>
<evidence type="ECO:0000256" key="5">
    <source>
        <dbReference type="ARBA" id="ARBA00023242"/>
    </source>
</evidence>
<dbReference type="PANTHER" id="PTHR47338:SF20">
    <property type="entry name" value="ZN(II)2CYS6 TRANSCRIPTION FACTOR (EUROFUNG)"/>
    <property type="match status" value="1"/>
</dbReference>
<gene>
    <name evidence="6" type="ORF">CBYS24578_00015470</name>
</gene>
<dbReference type="GO" id="GO:0005634">
    <property type="term" value="C:nucleus"/>
    <property type="evidence" value="ECO:0007669"/>
    <property type="project" value="UniProtKB-SubCell"/>
</dbReference>
<evidence type="ECO:0000313" key="7">
    <source>
        <dbReference type="Proteomes" id="UP000754883"/>
    </source>
</evidence>
<reference evidence="7" key="1">
    <citation type="submission" date="2019-06" db="EMBL/GenBank/DDBJ databases">
        <authorList>
            <person name="Broberg M."/>
        </authorList>
    </citation>
    <scope>NUCLEOTIDE SEQUENCE [LARGE SCALE GENOMIC DNA]</scope>
</reference>
<dbReference type="InterPro" id="IPR050815">
    <property type="entry name" value="TF_fung"/>
</dbReference>